<evidence type="ECO:0000313" key="1">
    <source>
        <dbReference type="EMBL" id="KAJ7990211.1"/>
    </source>
</evidence>
<gene>
    <name evidence="1" type="ORF">DPEC_G00297960</name>
</gene>
<organism evidence="1 2">
    <name type="scientific">Dallia pectoralis</name>
    <name type="common">Alaska blackfish</name>
    <dbReference type="NCBI Taxonomy" id="75939"/>
    <lineage>
        <taxon>Eukaryota</taxon>
        <taxon>Metazoa</taxon>
        <taxon>Chordata</taxon>
        <taxon>Craniata</taxon>
        <taxon>Vertebrata</taxon>
        <taxon>Euteleostomi</taxon>
        <taxon>Actinopterygii</taxon>
        <taxon>Neopterygii</taxon>
        <taxon>Teleostei</taxon>
        <taxon>Protacanthopterygii</taxon>
        <taxon>Esociformes</taxon>
        <taxon>Umbridae</taxon>
        <taxon>Dallia</taxon>
    </lineage>
</organism>
<accession>A0ACC2FFT1</accession>
<reference evidence="1" key="1">
    <citation type="submission" date="2021-05" db="EMBL/GenBank/DDBJ databases">
        <authorList>
            <person name="Pan Q."/>
            <person name="Jouanno E."/>
            <person name="Zahm M."/>
            <person name="Klopp C."/>
            <person name="Cabau C."/>
            <person name="Louis A."/>
            <person name="Berthelot C."/>
            <person name="Parey E."/>
            <person name="Roest Crollius H."/>
            <person name="Montfort J."/>
            <person name="Robinson-Rechavi M."/>
            <person name="Bouchez O."/>
            <person name="Lampietro C."/>
            <person name="Lopez Roques C."/>
            <person name="Donnadieu C."/>
            <person name="Postlethwait J."/>
            <person name="Bobe J."/>
            <person name="Dillon D."/>
            <person name="Chandos A."/>
            <person name="von Hippel F."/>
            <person name="Guiguen Y."/>
        </authorList>
    </citation>
    <scope>NUCLEOTIDE SEQUENCE</scope>
    <source>
        <strain evidence="1">YG-Jan2019</strain>
    </source>
</reference>
<evidence type="ECO:0000313" key="2">
    <source>
        <dbReference type="Proteomes" id="UP001157502"/>
    </source>
</evidence>
<sequence length="435" mass="47885">MLRRPQILALTCTTRTHRPPLFSVSDPRVTALSERPCLGWTGPRAVRRLCQDEGKLPASPSAISSLPVRRGFSFVHNIIPPSALHNSTPSTSPLMSQDGSFVACQHAPKSSALTLCNFWTSASLKHMDNSKAPVDSSNTKCFVQKRQSDKGGDLVTVQMNRPFDVKSHLKSLVRSGAVPKDLFHRPLVFTSNVCTGKPRQSVSMPTSLSLHNRSLHQTASSPLEADPWQCLSPENEARCRQSLGPNEALYERDIRKMRGASGSFSKWAAVLVSLCSVDGESAFLFTLRSAELKGRHKGDVSFAGGKRDPSDKDVVDTALREAREELGVDVSKRQVWGVLKPIRDNSGMVIAPVLANLGPLEALSFRPNPAEVEEIFTLTLSHVCSPLNRGYTHFRAGDRYKYTLPVFRNGKHRVWGLTAVALEHTLKLVVPHDTQ</sequence>
<keyword evidence="2" id="KW-1185">Reference proteome</keyword>
<dbReference type="EMBL" id="CM055755">
    <property type="protein sequence ID" value="KAJ7990211.1"/>
    <property type="molecule type" value="Genomic_DNA"/>
</dbReference>
<protein>
    <submittedName>
        <fullName evidence="1">Uncharacterized protein</fullName>
    </submittedName>
</protein>
<proteinExistence type="predicted"/>
<name>A0ACC2FFT1_DALPE</name>
<dbReference type="Proteomes" id="UP001157502">
    <property type="component" value="Chromosome 28"/>
</dbReference>
<comment type="caution">
    <text evidence="1">The sequence shown here is derived from an EMBL/GenBank/DDBJ whole genome shotgun (WGS) entry which is preliminary data.</text>
</comment>